<keyword evidence="5 6" id="KW-0067">ATP-binding</keyword>
<evidence type="ECO:0000256" key="6">
    <source>
        <dbReference type="HAMAP-Rule" id="MF_00065"/>
    </source>
</evidence>
<evidence type="ECO:0000256" key="3">
    <source>
        <dbReference type="ARBA" id="ARBA00022679"/>
    </source>
</evidence>
<dbReference type="InterPro" id="IPR002891">
    <property type="entry name" value="APS"/>
</dbReference>
<keyword evidence="6 7" id="KW-0418">Kinase</keyword>
<evidence type="ECO:0000313" key="11">
    <source>
        <dbReference type="Proteomes" id="UP000235616"/>
    </source>
</evidence>
<evidence type="ECO:0000256" key="4">
    <source>
        <dbReference type="ARBA" id="ARBA00022741"/>
    </source>
</evidence>
<dbReference type="Gene3D" id="3.40.50.300">
    <property type="entry name" value="P-loop containing nucleotide triphosphate hydrolases"/>
    <property type="match status" value="1"/>
</dbReference>
<evidence type="ECO:0000256" key="7">
    <source>
        <dbReference type="RuleBase" id="RU004347"/>
    </source>
</evidence>
<proteinExistence type="inferred from homology"/>
<dbReference type="OrthoDB" id="9804504at2"/>
<keyword evidence="4 6" id="KW-0547">Nucleotide-binding</keyword>
<evidence type="ECO:0000259" key="9">
    <source>
        <dbReference type="Pfam" id="PF01583"/>
    </source>
</evidence>
<evidence type="ECO:0000256" key="2">
    <source>
        <dbReference type="ARBA" id="ARBA00012121"/>
    </source>
</evidence>
<gene>
    <name evidence="6 10" type="primary">cysC</name>
    <name evidence="10" type="ORF">C0Z18_05275</name>
</gene>
<dbReference type="GO" id="GO:0005524">
    <property type="term" value="F:ATP binding"/>
    <property type="evidence" value="ECO:0007669"/>
    <property type="project" value="UniProtKB-UniRule"/>
</dbReference>
<comment type="similarity">
    <text evidence="6 7">Belongs to the APS kinase family.</text>
</comment>
<dbReference type="SUPFAM" id="SSF52540">
    <property type="entry name" value="P-loop containing nucleoside triphosphate hydrolases"/>
    <property type="match status" value="1"/>
</dbReference>
<dbReference type="GO" id="GO:0019379">
    <property type="term" value="P:sulfate assimilation, phosphoadenylyl sulfate reduction by phosphoadenylyl-sulfate reductase (thioredoxin)"/>
    <property type="evidence" value="ECO:0007669"/>
    <property type="project" value="TreeGrafter"/>
</dbReference>
<dbReference type="EMBL" id="PNYA01000003">
    <property type="protein sequence ID" value="PMS22763.1"/>
    <property type="molecule type" value="Genomic_DNA"/>
</dbReference>
<dbReference type="InterPro" id="IPR050512">
    <property type="entry name" value="Sulf_AdTrans/APS_kinase"/>
</dbReference>
<feature type="binding site" evidence="6">
    <location>
        <begin position="65"/>
        <end position="72"/>
    </location>
    <ligand>
        <name>ATP</name>
        <dbReference type="ChEBI" id="CHEBI:30616"/>
    </ligand>
</feature>
<keyword evidence="3 6" id="KW-0808">Transferase</keyword>
<dbReference type="CDD" id="cd02027">
    <property type="entry name" value="APSK"/>
    <property type="match status" value="1"/>
</dbReference>
<protein>
    <recommendedName>
        <fullName evidence="2 6">Adenylyl-sulfate kinase</fullName>
        <ecNumber evidence="2 6">2.7.1.25</ecNumber>
    </recommendedName>
    <alternativeName>
        <fullName evidence="6">APS kinase</fullName>
    </alternativeName>
    <alternativeName>
        <fullName evidence="6">ATP adenosine-5'-phosphosulfate 3'-phosphotransferase</fullName>
    </alternativeName>
    <alternativeName>
        <fullName evidence="6">Adenosine-5'-phosphosulfate kinase</fullName>
    </alternativeName>
</protein>
<dbReference type="GO" id="GO:0010134">
    <property type="term" value="P:sulfate assimilation via adenylyl sulfate reduction"/>
    <property type="evidence" value="ECO:0007669"/>
    <property type="project" value="TreeGrafter"/>
</dbReference>
<keyword evidence="6" id="KW-0597">Phosphoprotein</keyword>
<feature type="domain" description="APS kinase" evidence="9">
    <location>
        <begin position="58"/>
        <end position="207"/>
    </location>
</feature>
<reference evidence="10 11" key="1">
    <citation type="submission" date="2018-01" db="EMBL/GenBank/DDBJ databases">
        <title>Whole genome analyses suggest that Burkholderia sensu lato contains two further novel genera in the rhizoxinica-symbiotica group Mycetohabitans gen. nov., and Trinickia gen. nov.: implications for the evolution of diazotrophy and nodulation in the Burkholderiaceae.</title>
        <authorList>
            <person name="Estrada-de los Santos P."/>
            <person name="Palmer M."/>
            <person name="Chavez-Ramirez B."/>
            <person name="Beukes C."/>
            <person name="Steenkamp E.T."/>
            <person name="Hirsch A.M."/>
            <person name="Manyaka P."/>
            <person name="Maluk M."/>
            <person name="Lafos M."/>
            <person name="Crook M."/>
            <person name="Gross E."/>
            <person name="Simon M.F."/>
            <person name="Bueno dos Reis Junior F."/>
            <person name="Poole P.S."/>
            <person name="Venter S.N."/>
            <person name="James E.K."/>
        </authorList>
    </citation>
    <scope>NUCLEOTIDE SEQUENCE [LARGE SCALE GENOMIC DNA]</scope>
    <source>
        <strain evidence="10 11">GIMN1.004</strain>
    </source>
</reference>
<dbReference type="GO" id="GO:0005737">
    <property type="term" value="C:cytoplasm"/>
    <property type="evidence" value="ECO:0007669"/>
    <property type="project" value="TreeGrafter"/>
</dbReference>
<comment type="catalytic activity">
    <reaction evidence="1 6 7">
        <text>adenosine 5'-phosphosulfate + ATP = 3'-phosphoadenylyl sulfate + ADP + H(+)</text>
        <dbReference type="Rhea" id="RHEA:24152"/>
        <dbReference type="ChEBI" id="CHEBI:15378"/>
        <dbReference type="ChEBI" id="CHEBI:30616"/>
        <dbReference type="ChEBI" id="CHEBI:58243"/>
        <dbReference type="ChEBI" id="CHEBI:58339"/>
        <dbReference type="ChEBI" id="CHEBI:456216"/>
        <dbReference type="EC" id="2.7.1.25"/>
    </reaction>
</comment>
<dbReference type="InterPro" id="IPR027417">
    <property type="entry name" value="P-loop_NTPase"/>
</dbReference>
<dbReference type="RefSeq" id="WP_102644349.1">
    <property type="nucleotide sequence ID" value="NZ_PNYA01000003.1"/>
</dbReference>
<dbReference type="PANTHER" id="PTHR42700:SF1">
    <property type="entry name" value="SULFATE ADENYLYLTRANSFERASE"/>
    <property type="match status" value="1"/>
</dbReference>
<evidence type="ECO:0000256" key="1">
    <source>
        <dbReference type="ARBA" id="ARBA00001823"/>
    </source>
</evidence>
<comment type="pathway">
    <text evidence="6 7">Sulfur metabolism; hydrogen sulfide biosynthesis; sulfite from sulfate: step 2/3.</text>
</comment>
<comment type="caution">
    <text evidence="10">The sequence shown here is derived from an EMBL/GenBank/DDBJ whole genome shotgun (WGS) entry which is preliminary data.</text>
</comment>
<evidence type="ECO:0000256" key="5">
    <source>
        <dbReference type="ARBA" id="ARBA00022840"/>
    </source>
</evidence>
<dbReference type="EC" id="2.7.1.25" evidence="2 6"/>
<sequence>MEEQGSVCGTQQRAPACGPDTQGDRARYVHAPDAPANVFRHIGALSDEARALQFGHPPMTFWLTGLSGAGKSTIAFDFEQWLRQERRPCVVLDGDDLRSGLSRDLGFSDSDRRENIRRTAEVARMMNDAGLVVVISLVSPLRDDRAAARAIIGEARFVEVYVSTSLQVCEARDPKGLYRKARSGELRQFTGVSAPYETPLAPALTVDTAQLRPGGAVALLRAYLARRDASHGGGDGID</sequence>
<dbReference type="InterPro" id="IPR059117">
    <property type="entry name" value="APS_kinase_dom"/>
</dbReference>
<dbReference type="NCBIfam" id="TIGR00455">
    <property type="entry name" value="apsK"/>
    <property type="match status" value="1"/>
</dbReference>
<keyword evidence="11" id="KW-1185">Reference proteome</keyword>
<dbReference type="GO" id="GO:0070814">
    <property type="term" value="P:hydrogen sulfide biosynthetic process"/>
    <property type="evidence" value="ECO:0007669"/>
    <property type="project" value="UniProtKB-UniRule"/>
</dbReference>
<dbReference type="GO" id="GO:0004020">
    <property type="term" value="F:adenylylsulfate kinase activity"/>
    <property type="evidence" value="ECO:0007669"/>
    <property type="project" value="UniProtKB-UniRule"/>
</dbReference>
<feature type="active site" description="Phosphoserine intermediate" evidence="6">
    <location>
        <position position="139"/>
    </location>
</feature>
<organism evidence="10 11">
    <name type="scientific">Trinickia dabaoshanensis</name>
    <dbReference type="NCBI Taxonomy" id="564714"/>
    <lineage>
        <taxon>Bacteria</taxon>
        <taxon>Pseudomonadati</taxon>
        <taxon>Pseudomonadota</taxon>
        <taxon>Betaproteobacteria</taxon>
        <taxon>Burkholderiales</taxon>
        <taxon>Burkholderiaceae</taxon>
        <taxon>Trinickia</taxon>
    </lineage>
</organism>
<accession>A0A2N7W057</accession>
<dbReference type="UniPathway" id="UPA00140">
    <property type="reaction ID" value="UER00205"/>
</dbReference>
<evidence type="ECO:0000313" key="10">
    <source>
        <dbReference type="EMBL" id="PMS22763.1"/>
    </source>
</evidence>
<comment type="function">
    <text evidence="6 7">Catalyzes the synthesis of activated sulfate.</text>
</comment>
<dbReference type="AlphaFoldDB" id="A0A2N7W057"/>
<feature type="region of interest" description="Disordered" evidence="8">
    <location>
        <begin position="1"/>
        <end position="27"/>
    </location>
</feature>
<evidence type="ECO:0000256" key="8">
    <source>
        <dbReference type="SAM" id="MobiDB-lite"/>
    </source>
</evidence>
<dbReference type="PANTHER" id="PTHR42700">
    <property type="entry name" value="SULFATE ADENYLYLTRANSFERASE"/>
    <property type="match status" value="1"/>
</dbReference>
<dbReference type="Pfam" id="PF01583">
    <property type="entry name" value="APS_kinase"/>
    <property type="match status" value="1"/>
</dbReference>
<name>A0A2N7W057_9BURK</name>
<dbReference type="Proteomes" id="UP000235616">
    <property type="component" value="Unassembled WGS sequence"/>
</dbReference>
<dbReference type="NCBIfam" id="NF003013">
    <property type="entry name" value="PRK03846.1"/>
    <property type="match status" value="1"/>
</dbReference>
<dbReference type="HAMAP" id="MF_00065">
    <property type="entry name" value="Adenylyl_sulf_kinase"/>
    <property type="match status" value="1"/>
</dbReference>
<dbReference type="GO" id="GO:0004781">
    <property type="term" value="F:sulfate adenylyltransferase (ATP) activity"/>
    <property type="evidence" value="ECO:0007669"/>
    <property type="project" value="TreeGrafter"/>
</dbReference>